<dbReference type="GO" id="GO:0016874">
    <property type="term" value="F:ligase activity"/>
    <property type="evidence" value="ECO:0007669"/>
    <property type="project" value="UniProtKB-KW"/>
</dbReference>
<feature type="transmembrane region" description="Helical" evidence="5">
    <location>
        <begin position="84"/>
        <end position="102"/>
    </location>
</feature>
<feature type="transmembrane region" description="Helical" evidence="5">
    <location>
        <begin position="417"/>
        <end position="439"/>
    </location>
</feature>
<evidence type="ECO:0000256" key="4">
    <source>
        <dbReference type="ARBA" id="ARBA00023136"/>
    </source>
</evidence>
<feature type="transmembrane region" description="Helical" evidence="5">
    <location>
        <begin position="445"/>
        <end position="462"/>
    </location>
</feature>
<organism evidence="7 8">
    <name type="scientific">Listeria fleischmannii subsp. fleischmannii</name>
    <dbReference type="NCBI Taxonomy" id="1671902"/>
    <lineage>
        <taxon>Bacteria</taxon>
        <taxon>Bacillati</taxon>
        <taxon>Bacillota</taxon>
        <taxon>Bacilli</taxon>
        <taxon>Bacillales</taxon>
        <taxon>Listeriaceae</taxon>
        <taxon>Listeria</taxon>
    </lineage>
</organism>
<accession>A0A2X3HIB3</accession>
<keyword evidence="7" id="KW-0436">Ligase</keyword>
<evidence type="ECO:0000256" key="1">
    <source>
        <dbReference type="ARBA" id="ARBA00004141"/>
    </source>
</evidence>
<evidence type="ECO:0000256" key="3">
    <source>
        <dbReference type="ARBA" id="ARBA00022989"/>
    </source>
</evidence>
<reference evidence="7 8" key="1">
    <citation type="submission" date="2018-06" db="EMBL/GenBank/DDBJ databases">
        <authorList>
            <consortium name="Pathogen Informatics"/>
            <person name="Doyle S."/>
        </authorList>
    </citation>
    <scope>NUCLEOTIDE SEQUENCE [LARGE SCALE GENOMIC DNA]</scope>
    <source>
        <strain evidence="7 8">NCTC13940</strain>
    </source>
</reference>
<feature type="transmembrane region" description="Helical" evidence="5">
    <location>
        <begin position="139"/>
        <end position="160"/>
    </location>
</feature>
<keyword evidence="4 5" id="KW-0472">Membrane</keyword>
<dbReference type="AlphaFoldDB" id="A0A2X3HIB3"/>
<proteinExistence type="predicted"/>
<evidence type="ECO:0000313" key="8">
    <source>
        <dbReference type="Proteomes" id="UP000250257"/>
    </source>
</evidence>
<feature type="transmembrane region" description="Helical" evidence="5">
    <location>
        <begin position="58"/>
        <end position="78"/>
    </location>
</feature>
<dbReference type="Pfam" id="PF04932">
    <property type="entry name" value="Wzy_C"/>
    <property type="match status" value="1"/>
</dbReference>
<protein>
    <submittedName>
        <fullName evidence="7">Lipid A core - O-antigen ligase and related enzymes</fullName>
    </submittedName>
</protein>
<keyword evidence="2 5" id="KW-0812">Transmembrane</keyword>
<evidence type="ECO:0000313" key="7">
    <source>
        <dbReference type="EMBL" id="SQC70435.1"/>
    </source>
</evidence>
<feature type="domain" description="O-antigen ligase-related" evidence="6">
    <location>
        <begin position="252"/>
        <end position="394"/>
    </location>
</feature>
<dbReference type="GO" id="GO:0016020">
    <property type="term" value="C:membrane"/>
    <property type="evidence" value="ECO:0007669"/>
    <property type="project" value="UniProtKB-SubCell"/>
</dbReference>
<feature type="transmembrane region" description="Helical" evidence="5">
    <location>
        <begin position="291"/>
        <end position="309"/>
    </location>
</feature>
<dbReference type="STRING" id="1214117.LFLEISCH_09944"/>
<keyword evidence="3 5" id="KW-1133">Transmembrane helix</keyword>
<evidence type="ECO:0000259" key="6">
    <source>
        <dbReference type="Pfam" id="PF04932"/>
    </source>
</evidence>
<dbReference type="InterPro" id="IPR007016">
    <property type="entry name" value="O-antigen_ligase-rel_domated"/>
</dbReference>
<feature type="transmembrane region" description="Helical" evidence="5">
    <location>
        <begin position="384"/>
        <end position="405"/>
    </location>
</feature>
<feature type="transmembrane region" description="Helical" evidence="5">
    <location>
        <begin position="20"/>
        <end position="51"/>
    </location>
</feature>
<comment type="subcellular location">
    <subcellularLocation>
        <location evidence="1">Membrane</location>
        <topology evidence="1">Multi-pass membrane protein</topology>
    </subcellularLocation>
</comment>
<feature type="transmembrane region" description="Helical" evidence="5">
    <location>
        <begin position="114"/>
        <end position="133"/>
    </location>
</feature>
<feature type="transmembrane region" description="Helical" evidence="5">
    <location>
        <begin position="267"/>
        <end position="284"/>
    </location>
</feature>
<feature type="transmembrane region" description="Helical" evidence="5">
    <location>
        <begin position="172"/>
        <end position="194"/>
    </location>
</feature>
<evidence type="ECO:0000256" key="5">
    <source>
        <dbReference type="SAM" id="Phobius"/>
    </source>
</evidence>
<name>A0A2X3HIB3_9LIST</name>
<dbReference type="PANTHER" id="PTHR37422:SF23">
    <property type="entry name" value="TEICHURONIC ACID BIOSYNTHESIS PROTEIN TUAE"/>
    <property type="match status" value="1"/>
</dbReference>
<dbReference type="Proteomes" id="UP000250257">
    <property type="component" value="Unassembled WGS sequence"/>
</dbReference>
<feature type="transmembrane region" description="Helical" evidence="5">
    <location>
        <begin position="244"/>
        <end position="261"/>
    </location>
</feature>
<dbReference type="EMBL" id="UAWT01000022">
    <property type="protein sequence ID" value="SQC70435.1"/>
    <property type="molecule type" value="Genomic_DNA"/>
</dbReference>
<dbReference type="InterPro" id="IPR051533">
    <property type="entry name" value="WaaL-like"/>
</dbReference>
<dbReference type="PANTHER" id="PTHR37422">
    <property type="entry name" value="TEICHURONIC ACID BIOSYNTHESIS PROTEIN TUAE"/>
    <property type="match status" value="1"/>
</dbReference>
<gene>
    <name evidence="7" type="ORF">NCTC13940_01889</name>
</gene>
<sequence>MFIINWLKVASRGWMKFLLILLALLIIEAAVFLKYGFLLFGVFFIILLIYFRPAMDKIVYTLGIIILFAGLFGSYLGIPGNENLFLFRILIPIHLILLCVSHTHILERVYHVRAFFILFLLFIMSMLITFFWTPSFSESFRYLYFLFEWLYILFLCVYSLPGKRELRTFCNLMVVFYMLMLALGCVESITGYHLPQSGSLYYLTTTSKFQPTGFQFNTNDFASVLTIFFPLVVIQVLKYPRKNIRVIVAGIIVVATVFLTIMTYSRMAMLVLGIQLLILLFSWVRSYIVLILYALLTGFLFSSTFYNFSTLSRLEQIISTSFTDKGTSTLERLQMYQASWKFIQESHYLGLGAGILPVKLDNYMYGFERLSGNYWAPHNYWLEAFANGGIIAILWIASFFIYYFYASISYWIKKACGAEASIPLLIGIAFVGASIALSSTIDKRHLAIGIGIGISILNIYFFKKRKCQTYDDC</sequence>
<evidence type="ECO:0000256" key="2">
    <source>
        <dbReference type="ARBA" id="ARBA00022692"/>
    </source>
</evidence>
<feature type="transmembrane region" description="Helical" evidence="5">
    <location>
        <begin position="221"/>
        <end position="237"/>
    </location>
</feature>